<dbReference type="Proteomes" id="UP000184513">
    <property type="component" value="Unassembled WGS sequence"/>
</dbReference>
<organism evidence="2 3">
    <name type="scientific">Cyclobacterium lianum</name>
    <dbReference type="NCBI Taxonomy" id="388280"/>
    <lineage>
        <taxon>Bacteria</taxon>
        <taxon>Pseudomonadati</taxon>
        <taxon>Bacteroidota</taxon>
        <taxon>Cytophagia</taxon>
        <taxon>Cytophagales</taxon>
        <taxon>Cyclobacteriaceae</taxon>
        <taxon>Cyclobacterium</taxon>
    </lineage>
</organism>
<evidence type="ECO:0000313" key="3">
    <source>
        <dbReference type="Proteomes" id="UP000184513"/>
    </source>
</evidence>
<evidence type="ECO:0008006" key="4">
    <source>
        <dbReference type="Google" id="ProtNLM"/>
    </source>
</evidence>
<dbReference type="InterPro" id="IPR029018">
    <property type="entry name" value="Hex-like_dom2"/>
</dbReference>
<dbReference type="RefSeq" id="WP_073093042.1">
    <property type="nucleotide sequence ID" value="NZ_FRCY01000002.1"/>
</dbReference>
<protein>
    <recommendedName>
        <fullName evidence="4">Glycosyl hydrolase family 20, domain 2</fullName>
    </recommendedName>
</protein>
<accession>A0A1M7KHT5</accession>
<evidence type="ECO:0000256" key="1">
    <source>
        <dbReference type="ARBA" id="ARBA00022801"/>
    </source>
</evidence>
<dbReference type="STRING" id="388280.SAMN04488057_102474"/>
<dbReference type="GO" id="GO:0005975">
    <property type="term" value="P:carbohydrate metabolic process"/>
    <property type="evidence" value="ECO:0007669"/>
    <property type="project" value="UniProtKB-ARBA"/>
</dbReference>
<dbReference type="GO" id="GO:0016787">
    <property type="term" value="F:hydrolase activity"/>
    <property type="evidence" value="ECO:0007669"/>
    <property type="project" value="UniProtKB-KW"/>
</dbReference>
<sequence length="809" mass="92011">MNRLIYFSLVFTIVTSVPVFGQALDFSDAVIMQNSSGKRAGHFARILQEELEKRVGKPFLIQTDTISENRSQIVLSLYADRKSLPNRYIKGLENLQPQSPESYQIILQKDSLSTSFLIIGQDERGLLYGIGQLLRKMDWAMGKLNLPESLVGSSSPVYPIRGHQLGYRPKTNAYDAFTVERFEQYIRELALFGTNSIEIVPPRTDDDSSSRHMTLPAIEMISEQSRIADELDLDLWMWYPNMGEDYQNPDSQVTELAEREEVFAALTRLDHLFVPGGDPGDLDPDTLFAWLEKTAELLLEYHPGAKIWVSPQVFRPTQVWFDRFFHHINKGYPWLGGVVFGPWVKIPLPELRKLVQEGIPIRRYPDITHSLSSQYPIADWDLALAMTLGRECINPRPVDQKTIHNALDQLAVGSISYSEGTNDDLNKFVWTDQDWDPDRKVTETVRDYARFFFGSEWTEPVTQGLLAEEANLKGSLLTNNQVPQTLLQWQEMEARASSEMLGNFRFQMGLIRAYFDAYIQQKLLHDTQQEQLARNILDLANQMGSRWVIDTAMQILENPWKDPGAARLKERCIELANSLYQSIGAQLTIVPHGAAPGRGNFIDNLDAVLNDSPWLMDNLRSIATMEPEEARLRELKHLIHRTNPGPGGFYDNFGTPGSWGKVVHGKALIEDPGSLYGPRVSFGVGLIGEEWVHEVQAVGFEGKATPKAWMTQINTLFDTPLQIRYEDLNPDLKYRLKVAYTGRFRSKMKLSVDEDILIHDFIETGQQPVYSFPLPQSAYRDGSLTFTWTCGEGERGSQVAEIWIIPETE</sequence>
<dbReference type="Gene3D" id="3.30.379.10">
    <property type="entry name" value="Chitobiase/beta-hexosaminidase domain 2-like"/>
    <property type="match status" value="1"/>
</dbReference>
<proteinExistence type="predicted"/>
<dbReference type="OrthoDB" id="7167803at2"/>
<dbReference type="EMBL" id="FRCY01000002">
    <property type="protein sequence ID" value="SHM64895.1"/>
    <property type="molecule type" value="Genomic_DNA"/>
</dbReference>
<keyword evidence="3" id="KW-1185">Reference proteome</keyword>
<dbReference type="AlphaFoldDB" id="A0A1M7KHT5"/>
<evidence type="ECO:0000313" key="2">
    <source>
        <dbReference type="EMBL" id="SHM64895.1"/>
    </source>
</evidence>
<keyword evidence="1" id="KW-0378">Hydrolase</keyword>
<gene>
    <name evidence="2" type="ORF">SAMN04488057_102474</name>
</gene>
<reference evidence="2 3" key="1">
    <citation type="submission" date="2016-11" db="EMBL/GenBank/DDBJ databases">
        <authorList>
            <person name="Jaros S."/>
            <person name="Januszkiewicz K."/>
            <person name="Wedrychowicz H."/>
        </authorList>
    </citation>
    <scope>NUCLEOTIDE SEQUENCE [LARGE SCALE GENOMIC DNA]</scope>
    <source>
        <strain evidence="2 3">CGMCC 1.6102</strain>
    </source>
</reference>
<dbReference type="SUPFAM" id="SSF55545">
    <property type="entry name" value="beta-N-acetylhexosaminidase-like domain"/>
    <property type="match status" value="1"/>
</dbReference>
<name>A0A1M7KHT5_9BACT</name>